<evidence type="ECO:0000313" key="4">
    <source>
        <dbReference type="EMBL" id="MED6120749.1"/>
    </source>
</evidence>
<sequence>MDLPTLSKGLSSIFHLDFDTMQNLESFRDSLCVFPPKSVKLRKSFAIQRWNNSEENVGNLLMPFTLDEFVQAFHDYDSRLLGEKHVVLLKVIIKDIADVANA</sequence>
<evidence type="ECO:0000259" key="3">
    <source>
        <dbReference type="Pfam" id="PF02791"/>
    </source>
</evidence>
<dbReference type="InterPro" id="IPR044977">
    <property type="entry name" value="RLT1-3"/>
</dbReference>
<accession>A0ABU6RA60</accession>
<evidence type="ECO:0000256" key="1">
    <source>
        <dbReference type="ARBA" id="ARBA00004123"/>
    </source>
</evidence>
<keyword evidence="5" id="KW-1185">Reference proteome</keyword>
<keyword evidence="2" id="KW-0539">Nucleus</keyword>
<protein>
    <recommendedName>
        <fullName evidence="3">DDT domain-containing protein</fullName>
    </recommendedName>
</protein>
<comment type="caution">
    <text evidence="4">The sequence shown here is derived from an EMBL/GenBank/DDBJ whole genome shotgun (WGS) entry which is preliminary data.</text>
</comment>
<dbReference type="EMBL" id="JASCZI010030293">
    <property type="protein sequence ID" value="MED6120749.1"/>
    <property type="molecule type" value="Genomic_DNA"/>
</dbReference>
<comment type="subcellular location">
    <subcellularLocation>
        <location evidence="1">Nucleus</location>
    </subcellularLocation>
</comment>
<dbReference type="PANTHER" id="PTHR36968:SF13">
    <property type="entry name" value="HOMEOBOX-DDT DOMAIN PROTEIN RLT1"/>
    <property type="match status" value="1"/>
</dbReference>
<reference evidence="4 5" key="1">
    <citation type="journal article" date="2023" name="Plants (Basel)">
        <title>Bridging the Gap: Combining Genomics and Transcriptomics Approaches to Understand Stylosanthes scabra, an Orphan Legume from the Brazilian Caatinga.</title>
        <authorList>
            <person name="Ferreira-Neto J.R.C."/>
            <person name="da Silva M.D."/>
            <person name="Binneck E."/>
            <person name="de Melo N.F."/>
            <person name="da Silva R.H."/>
            <person name="de Melo A.L.T.M."/>
            <person name="Pandolfi V."/>
            <person name="Bustamante F.O."/>
            <person name="Brasileiro-Vidal A.C."/>
            <person name="Benko-Iseppon A.M."/>
        </authorList>
    </citation>
    <scope>NUCLEOTIDE SEQUENCE [LARGE SCALE GENOMIC DNA]</scope>
    <source>
        <tissue evidence="4">Leaves</tissue>
    </source>
</reference>
<proteinExistence type="predicted"/>
<organism evidence="4 5">
    <name type="scientific">Stylosanthes scabra</name>
    <dbReference type="NCBI Taxonomy" id="79078"/>
    <lineage>
        <taxon>Eukaryota</taxon>
        <taxon>Viridiplantae</taxon>
        <taxon>Streptophyta</taxon>
        <taxon>Embryophyta</taxon>
        <taxon>Tracheophyta</taxon>
        <taxon>Spermatophyta</taxon>
        <taxon>Magnoliopsida</taxon>
        <taxon>eudicotyledons</taxon>
        <taxon>Gunneridae</taxon>
        <taxon>Pentapetalae</taxon>
        <taxon>rosids</taxon>
        <taxon>fabids</taxon>
        <taxon>Fabales</taxon>
        <taxon>Fabaceae</taxon>
        <taxon>Papilionoideae</taxon>
        <taxon>50 kb inversion clade</taxon>
        <taxon>dalbergioids sensu lato</taxon>
        <taxon>Dalbergieae</taxon>
        <taxon>Pterocarpus clade</taxon>
        <taxon>Stylosanthes</taxon>
    </lineage>
</organism>
<evidence type="ECO:0000256" key="2">
    <source>
        <dbReference type="ARBA" id="ARBA00023242"/>
    </source>
</evidence>
<gene>
    <name evidence="4" type="ORF">PIB30_024038</name>
</gene>
<dbReference type="Pfam" id="PF02791">
    <property type="entry name" value="DDT"/>
    <property type="match status" value="1"/>
</dbReference>
<dbReference type="Proteomes" id="UP001341840">
    <property type="component" value="Unassembled WGS sequence"/>
</dbReference>
<dbReference type="InterPro" id="IPR018501">
    <property type="entry name" value="DDT_dom"/>
</dbReference>
<dbReference type="PANTHER" id="PTHR36968">
    <property type="entry name" value="HOMEOBOX-DDT DOMAIN PROTEIN RLT2"/>
    <property type="match status" value="1"/>
</dbReference>
<name>A0ABU6RA60_9FABA</name>
<evidence type="ECO:0000313" key="5">
    <source>
        <dbReference type="Proteomes" id="UP001341840"/>
    </source>
</evidence>
<feature type="domain" description="DDT" evidence="3">
    <location>
        <begin position="61"/>
        <end position="95"/>
    </location>
</feature>